<comment type="function">
    <text evidence="5">Catalyzes the phosphorylation of the 3'-hydroxyl group of dephosphocoenzyme A to form coenzyme A.</text>
</comment>
<evidence type="ECO:0000259" key="7">
    <source>
        <dbReference type="SMART" id="SM00481"/>
    </source>
</evidence>
<keyword evidence="5" id="KW-0963">Cytoplasm</keyword>
<dbReference type="NCBIfam" id="TIGR00152">
    <property type="entry name" value="dephospho-CoA kinase"/>
    <property type="match status" value="1"/>
</dbReference>
<evidence type="ECO:0000256" key="3">
    <source>
        <dbReference type="ARBA" id="ARBA00022840"/>
    </source>
</evidence>
<evidence type="ECO:0000256" key="5">
    <source>
        <dbReference type="HAMAP-Rule" id="MF_00376"/>
    </source>
</evidence>
<reference evidence="8 9" key="1">
    <citation type="submission" date="2024-02" db="EMBL/GenBank/DDBJ databases">
        <title>A novel Gemmatimonadota bacterium.</title>
        <authorList>
            <person name="Du Z.-J."/>
            <person name="Ye Y.-Q."/>
        </authorList>
    </citation>
    <scope>NUCLEOTIDE SEQUENCE [LARGE SCALE GENOMIC DNA]</scope>
    <source>
        <strain evidence="8 9">DH-20</strain>
    </source>
</reference>
<dbReference type="PANTHER" id="PTHR10695:SF46">
    <property type="entry name" value="BIFUNCTIONAL COENZYME A SYNTHASE-RELATED"/>
    <property type="match status" value="1"/>
</dbReference>
<keyword evidence="3 5" id="KW-0067">ATP-binding</keyword>
<dbReference type="InterPro" id="IPR027417">
    <property type="entry name" value="P-loop_NTPase"/>
</dbReference>
<dbReference type="GO" id="GO:0004140">
    <property type="term" value="F:dephospho-CoA kinase activity"/>
    <property type="evidence" value="ECO:0007669"/>
    <property type="project" value="UniProtKB-EC"/>
</dbReference>
<keyword evidence="5 8" id="KW-0418">Kinase</keyword>
<dbReference type="InterPro" id="IPR004013">
    <property type="entry name" value="PHP_dom"/>
</dbReference>
<proteinExistence type="inferred from homology"/>
<dbReference type="RefSeq" id="WP_405286616.1">
    <property type="nucleotide sequence ID" value="NZ_JBBHLI010000003.1"/>
</dbReference>
<evidence type="ECO:0000256" key="6">
    <source>
        <dbReference type="NCBIfam" id="TIGR00152"/>
    </source>
</evidence>
<feature type="domain" description="Polymerase/histidinol phosphatase N-terminal" evidence="7">
    <location>
        <begin position="222"/>
        <end position="285"/>
    </location>
</feature>
<dbReference type="PROSITE" id="PS51219">
    <property type="entry name" value="DPCK"/>
    <property type="match status" value="1"/>
</dbReference>
<dbReference type="CDD" id="cd02022">
    <property type="entry name" value="DPCK"/>
    <property type="match status" value="1"/>
</dbReference>
<feature type="binding site" evidence="5">
    <location>
        <begin position="12"/>
        <end position="17"/>
    </location>
    <ligand>
        <name>ATP</name>
        <dbReference type="ChEBI" id="CHEBI:30616"/>
    </ligand>
</feature>
<dbReference type="CDD" id="cd07432">
    <property type="entry name" value="PHP_HisPPase"/>
    <property type="match status" value="1"/>
</dbReference>
<dbReference type="Pfam" id="PF02811">
    <property type="entry name" value="PHP"/>
    <property type="match status" value="1"/>
</dbReference>
<keyword evidence="9" id="KW-1185">Reference proteome</keyword>
<dbReference type="SUPFAM" id="SSF89550">
    <property type="entry name" value="PHP domain-like"/>
    <property type="match status" value="1"/>
</dbReference>
<keyword evidence="5 8" id="KW-0808">Transferase</keyword>
<comment type="subcellular location">
    <subcellularLocation>
        <location evidence="5">Cytoplasm</location>
    </subcellularLocation>
</comment>
<name>A0ABU9EA24_9BACT</name>
<evidence type="ECO:0000256" key="2">
    <source>
        <dbReference type="ARBA" id="ARBA00022741"/>
    </source>
</evidence>
<accession>A0ABU9EA24</accession>
<sequence length="434" mass="47411">MTLRVALTGNVASGKSTVAERFRAAGLPVVSADEVAREVVAPGTEGLARIREVFGPEVIAADGTLDRARMRERVFSDPDARRRLEGITHPRIRAAVDRWIESRAAEGAPVVVAEIPLLFETGRDADFDRIVFVDAPAEERLRRMVDDRGLSAEVARGIMASQGDPEEKRRRAHHRIDNDGSIEQLHARADAVLDWLRASTGAAPESPPFAPERPAPDGWMRLDLHMHTRASWDCLSDPEKVLAHARRRGVERIAITDHNELWLAAEMAERHPESVIAGEEVKTAEGIDVIGLYLTEVIPKGTPAVETCRRIREQGGIAYLPHPYARGKGGGGRMADELAALCEVVEVFNARLHPGRLNHPAPDLATRHGCLRGAGSDAHTVGEVAGAWVEVPVHPNTPDGLRRALARGRVHGRTSSNFVHLASTWAKIRKKLSG</sequence>
<evidence type="ECO:0000256" key="1">
    <source>
        <dbReference type="ARBA" id="ARBA00009018"/>
    </source>
</evidence>
<comment type="caution">
    <text evidence="8">The sequence shown here is derived from an EMBL/GenBank/DDBJ whole genome shotgun (WGS) entry which is preliminary data.</text>
</comment>
<protein>
    <recommendedName>
        <fullName evidence="5 6">Dephospho-CoA kinase</fullName>
        <ecNumber evidence="5 6">2.7.1.24</ecNumber>
    </recommendedName>
    <alternativeName>
        <fullName evidence="5">Dephosphocoenzyme A kinase</fullName>
    </alternativeName>
</protein>
<evidence type="ECO:0000256" key="4">
    <source>
        <dbReference type="ARBA" id="ARBA00022993"/>
    </source>
</evidence>
<comment type="catalytic activity">
    <reaction evidence="5">
        <text>3'-dephospho-CoA + ATP = ADP + CoA + H(+)</text>
        <dbReference type="Rhea" id="RHEA:18245"/>
        <dbReference type="ChEBI" id="CHEBI:15378"/>
        <dbReference type="ChEBI" id="CHEBI:30616"/>
        <dbReference type="ChEBI" id="CHEBI:57287"/>
        <dbReference type="ChEBI" id="CHEBI:57328"/>
        <dbReference type="ChEBI" id="CHEBI:456216"/>
        <dbReference type="EC" id="2.7.1.24"/>
    </reaction>
</comment>
<gene>
    <name evidence="5 8" type="primary">coaE</name>
    <name evidence="8" type="ORF">WI372_07265</name>
</gene>
<dbReference type="HAMAP" id="MF_00376">
    <property type="entry name" value="Dephospho_CoA_kinase"/>
    <property type="match status" value="1"/>
</dbReference>
<dbReference type="SUPFAM" id="SSF52540">
    <property type="entry name" value="P-loop containing nucleoside triphosphate hydrolases"/>
    <property type="match status" value="1"/>
</dbReference>
<dbReference type="PANTHER" id="PTHR10695">
    <property type="entry name" value="DEPHOSPHO-COA KINASE-RELATED"/>
    <property type="match status" value="1"/>
</dbReference>
<dbReference type="EC" id="2.7.1.24" evidence="5 6"/>
<dbReference type="InterPro" id="IPR001977">
    <property type="entry name" value="Depp_CoAkinase"/>
</dbReference>
<dbReference type="InterPro" id="IPR003141">
    <property type="entry name" value="Pol/His_phosphatase_N"/>
</dbReference>
<dbReference type="Gene3D" id="3.40.50.300">
    <property type="entry name" value="P-loop containing nucleotide triphosphate hydrolases"/>
    <property type="match status" value="1"/>
</dbReference>
<dbReference type="Pfam" id="PF01121">
    <property type="entry name" value="CoaE"/>
    <property type="match status" value="1"/>
</dbReference>
<comment type="pathway">
    <text evidence="5">Cofactor biosynthesis; coenzyme A biosynthesis; CoA from (R)-pantothenate: step 5/5.</text>
</comment>
<organism evidence="8 9">
    <name type="scientific">Gaopeijia maritima</name>
    <dbReference type="NCBI Taxonomy" id="3119007"/>
    <lineage>
        <taxon>Bacteria</taxon>
        <taxon>Pseudomonadati</taxon>
        <taxon>Gemmatimonadota</taxon>
        <taxon>Longimicrobiia</taxon>
        <taxon>Gaopeijiales</taxon>
        <taxon>Gaopeijiaceae</taxon>
        <taxon>Gaopeijia</taxon>
    </lineage>
</organism>
<evidence type="ECO:0000313" key="9">
    <source>
        <dbReference type="Proteomes" id="UP001484239"/>
    </source>
</evidence>
<dbReference type="Proteomes" id="UP001484239">
    <property type="component" value="Unassembled WGS sequence"/>
</dbReference>
<dbReference type="InterPro" id="IPR016195">
    <property type="entry name" value="Pol/histidinol_Pase-like"/>
</dbReference>
<dbReference type="SMART" id="SM00481">
    <property type="entry name" value="POLIIIAc"/>
    <property type="match status" value="1"/>
</dbReference>
<dbReference type="Gene3D" id="3.20.20.140">
    <property type="entry name" value="Metal-dependent hydrolases"/>
    <property type="match status" value="1"/>
</dbReference>
<dbReference type="Pfam" id="PF13263">
    <property type="entry name" value="PHP_C"/>
    <property type="match status" value="1"/>
</dbReference>
<dbReference type="EMBL" id="JBBHLI010000003">
    <property type="protein sequence ID" value="MEK9500770.1"/>
    <property type="molecule type" value="Genomic_DNA"/>
</dbReference>
<comment type="similarity">
    <text evidence="1 5">Belongs to the CoaE family.</text>
</comment>
<evidence type="ECO:0000313" key="8">
    <source>
        <dbReference type="EMBL" id="MEK9500770.1"/>
    </source>
</evidence>
<keyword evidence="2 5" id="KW-0547">Nucleotide-binding</keyword>
<keyword evidence="4 5" id="KW-0173">Coenzyme A biosynthesis</keyword>